<dbReference type="Gene3D" id="3.40.309.10">
    <property type="entry name" value="Aldehyde Dehydrogenase, Chain A, domain 2"/>
    <property type="match status" value="1"/>
</dbReference>
<comment type="similarity">
    <text evidence="3">Belongs to the aldehyde dehydrogenase family.</text>
</comment>
<dbReference type="InterPro" id="IPR016161">
    <property type="entry name" value="Ald_DH/histidinol_DH"/>
</dbReference>
<dbReference type="PANTHER" id="PTHR43217:SF2">
    <property type="entry name" value="SUCCINATE-SEMIALDEHYDE DEHYDROGENASE [NADP(+)]"/>
    <property type="match status" value="1"/>
</dbReference>
<dbReference type="PATRIC" id="fig|1423813.3.peg.1107"/>
<feature type="active site" evidence="2">
    <location>
        <position position="229"/>
    </location>
</feature>
<evidence type="ECO:0000313" key="5">
    <source>
        <dbReference type="EMBL" id="KRM62011.1"/>
    </source>
</evidence>
<dbReference type="Gene3D" id="3.40.605.10">
    <property type="entry name" value="Aldehyde Dehydrogenase, Chain A, domain 1"/>
    <property type="match status" value="1"/>
</dbReference>
<accession>A0A0R2ACQ0</accession>
<evidence type="ECO:0000256" key="2">
    <source>
        <dbReference type="PROSITE-ProRule" id="PRU10007"/>
    </source>
</evidence>
<dbReference type="InterPro" id="IPR015590">
    <property type="entry name" value="Aldehyde_DH_dom"/>
</dbReference>
<dbReference type="EMBL" id="AYYY01000014">
    <property type="protein sequence ID" value="KRM62011.1"/>
    <property type="molecule type" value="Genomic_DNA"/>
</dbReference>
<gene>
    <name evidence="5" type="ORF">FC26_GL001088</name>
</gene>
<comment type="caution">
    <text evidence="5">The sequence shown here is derived from an EMBL/GenBank/DDBJ whole genome shotgun (WGS) entry which is preliminary data.</text>
</comment>
<dbReference type="Proteomes" id="UP000051733">
    <property type="component" value="Unassembled WGS sequence"/>
</dbReference>
<reference evidence="5 6" key="1">
    <citation type="journal article" date="2015" name="Genome Announc.">
        <title>Expanding the biotechnology potential of lactobacilli through comparative genomics of 213 strains and associated genera.</title>
        <authorList>
            <person name="Sun Z."/>
            <person name="Harris H.M."/>
            <person name="McCann A."/>
            <person name="Guo C."/>
            <person name="Argimon S."/>
            <person name="Zhang W."/>
            <person name="Yang X."/>
            <person name="Jeffery I.B."/>
            <person name="Cooney J.C."/>
            <person name="Kagawa T.F."/>
            <person name="Liu W."/>
            <person name="Song Y."/>
            <person name="Salvetti E."/>
            <person name="Wrobel A."/>
            <person name="Rasinkangas P."/>
            <person name="Parkhill J."/>
            <person name="Rea M.C."/>
            <person name="O'Sullivan O."/>
            <person name="Ritari J."/>
            <person name="Douillard F.P."/>
            <person name="Paul Ross R."/>
            <person name="Yang R."/>
            <person name="Briner A.E."/>
            <person name="Felis G.E."/>
            <person name="de Vos W.M."/>
            <person name="Barrangou R."/>
            <person name="Klaenhammer T.R."/>
            <person name="Caufield P.W."/>
            <person name="Cui Y."/>
            <person name="Zhang H."/>
            <person name="O'Toole P.W."/>
        </authorList>
    </citation>
    <scope>NUCLEOTIDE SEQUENCE [LARGE SCALE GENOMIC DNA]</scope>
    <source>
        <strain evidence="5 6">DSM 20634</strain>
    </source>
</reference>
<dbReference type="PROSITE" id="PS00687">
    <property type="entry name" value="ALDEHYDE_DEHYDR_GLU"/>
    <property type="match status" value="1"/>
</dbReference>
<dbReference type="SUPFAM" id="SSF53720">
    <property type="entry name" value="ALDH-like"/>
    <property type="match status" value="1"/>
</dbReference>
<dbReference type="Pfam" id="PF00171">
    <property type="entry name" value="Aldedh"/>
    <property type="match status" value="1"/>
</dbReference>
<evidence type="ECO:0000256" key="3">
    <source>
        <dbReference type="RuleBase" id="RU003345"/>
    </source>
</evidence>
<dbReference type="OrthoDB" id="9762913at2"/>
<protein>
    <submittedName>
        <fullName evidence="5">NAD-dependent aldehyde dehydrogenase</fullName>
    </submittedName>
</protein>
<evidence type="ECO:0000259" key="4">
    <source>
        <dbReference type="Pfam" id="PF00171"/>
    </source>
</evidence>
<organism evidence="5 6">
    <name type="scientific">Paucilactobacillus vaccinostercus DSM 20634</name>
    <dbReference type="NCBI Taxonomy" id="1423813"/>
    <lineage>
        <taxon>Bacteria</taxon>
        <taxon>Bacillati</taxon>
        <taxon>Bacillota</taxon>
        <taxon>Bacilli</taxon>
        <taxon>Lactobacillales</taxon>
        <taxon>Lactobacillaceae</taxon>
        <taxon>Paucilactobacillus</taxon>
    </lineage>
</organism>
<evidence type="ECO:0000256" key="1">
    <source>
        <dbReference type="ARBA" id="ARBA00023002"/>
    </source>
</evidence>
<dbReference type="AlphaFoldDB" id="A0A0R2ACQ0"/>
<keyword evidence="1 3" id="KW-0560">Oxidoreductase</keyword>
<dbReference type="PANTHER" id="PTHR43217">
    <property type="entry name" value="SUCCINATE SEMIALDEHYDE DEHYDROGENASE [NAD(P)+] SAD"/>
    <property type="match status" value="1"/>
</dbReference>
<proteinExistence type="inferred from homology"/>
<dbReference type="RefSeq" id="WP_057778025.1">
    <property type="nucleotide sequence ID" value="NZ_AYYY01000014.1"/>
</dbReference>
<dbReference type="InterPro" id="IPR016163">
    <property type="entry name" value="Ald_DH_C"/>
</dbReference>
<dbReference type="InterPro" id="IPR016162">
    <property type="entry name" value="Ald_DH_N"/>
</dbReference>
<dbReference type="InterPro" id="IPR047110">
    <property type="entry name" value="GABD/Sad-like"/>
</dbReference>
<name>A0A0R2ACQ0_9LACO</name>
<dbReference type="InterPro" id="IPR029510">
    <property type="entry name" value="Ald_DH_CS_GLU"/>
</dbReference>
<sequence length="456" mass="49235">MAYQIINPATGKIEQTFEPADNQLIEAALNRSATYYRTQRQVTFQQRAAQLAEIAQIFRDHVAQLASVAATNMGKRYQEGIGEATAAANIAQYYVDHGLTALTARQYTYLDGKKAVLQYEATGTVLAVEPWNFPYTQVMRVFAPNFLLGNPVILKHARIVAGCADLFEQLVWAANVDHGAFQNLFINSEQVATMIADARIQGVALTGSAQAGSAVAAEAGRAMKKSTLELGGNDAFIVLKGADIDQAVLDGATSRLRNAGQVCTSAKRFIVERDVAEAFTTGMIAQFRQRQLGDPLDETTTLAPMASKAMQLNLQHQVDVAVENGAQVLVEGGAVLDRPGNFFKPVLLTNLTPDNPMYDEEFFGPVGQIHVVDNEAAAISLANRSQFGLAGAVYAKTVTAAKRVADQLETGQIFLNQPSNGYPELPFGGVKNSGYGREMSDLALYEFANQKMIALG</sequence>
<evidence type="ECO:0000313" key="6">
    <source>
        <dbReference type="Proteomes" id="UP000051733"/>
    </source>
</evidence>
<feature type="domain" description="Aldehyde dehydrogenase" evidence="4">
    <location>
        <begin position="3"/>
        <end position="453"/>
    </location>
</feature>
<keyword evidence="6" id="KW-1185">Reference proteome</keyword>
<dbReference type="GO" id="GO:0004777">
    <property type="term" value="F:succinate-semialdehyde dehydrogenase (NAD+) activity"/>
    <property type="evidence" value="ECO:0007669"/>
    <property type="project" value="TreeGrafter"/>
</dbReference>
<dbReference type="STRING" id="1423813.FC26_GL001088"/>